<protein>
    <submittedName>
        <fullName evidence="1">Uncharacterized protein</fullName>
    </submittedName>
</protein>
<dbReference type="KEGG" id="aas:Aasi_1690"/>
<accession>C3L3U3</accession>
<organism evidence="1 2">
    <name type="scientific">Amoebophilus asiaticus (strain 5a2)</name>
    <dbReference type="NCBI Taxonomy" id="452471"/>
    <lineage>
        <taxon>Bacteria</taxon>
        <taxon>Pseudomonadati</taxon>
        <taxon>Bacteroidota</taxon>
        <taxon>Cytophagia</taxon>
        <taxon>Cytophagales</taxon>
        <taxon>Amoebophilaceae</taxon>
        <taxon>Candidatus Amoebophilus</taxon>
    </lineage>
</organism>
<evidence type="ECO:0000313" key="1">
    <source>
        <dbReference type="EMBL" id="ACP20984.1"/>
    </source>
</evidence>
<proteinExistence type="predicted"/>
<evidence type="ECO:0000313" key="2">
    <source>
        <dbReference type="Proteomes" id="UP000001227"/>
    </source>
</evidence>
<gene>
    <name evidence="1" type="ordered locus">Aasi_1690</name>
</gene>
<sequence>MPAKQKVNVMYYRICWMLFGEVYHVFLIDIKEYLNKISYKCIAFINNYFYNIIQASNATFIDAVCMFNS</sequence>
<dbReference type="HOGENOM" id="CLU_2766762_0_0_10"/>
<keyword evidence="2" id="KW-1185">Reference proteome</keyword>
<reference evidence="1 2" key="1">
    <citation type="journal article" date="2010" name="J. Bacteriol.">
        <title>The genome of the amoeba symbiont 'Candidatus Amoebophilus asiaticus' reveals common mechanisms for host cell interaction among amoeba-associated bacteria.</title>
        <authorList>
            <person name="Schmitz-Esser S."/>
            <person name="Tischler P."/>
            <person name="Arnold R."/>
            <person name="Montanaro J."/>
            <person name="Wagner M."/>
            <person name="Rattei T."/>
            <person name="Horn M."/>
        </authorList>
    </citation>
    <scope>NUCLEOTIDE SEQUENCE [LARGE SCALE GENOMIC DNA]</scope>
    <source>
        <strain evidence="1 2">5a2</strain>
    </source>
</reference>
<dbReference type="AlphaFoldDB" id="C3L3U3"/>
<dbReference type="EMBL" id="CP001102">
    <property type="protein sequence ID" value="ACP20984.1"/>
    <property type="molecule type" value="Genomic_DNA"/>
</dbReference>
<dbReference type="Proteomes" id="UP000001227">
    <property type="component" value="Chromosome"/>
</dbReference>
<name>C3L3U3_AMOA5</name>